<dbReference type="SMART" id="SM00322">
    <property type="entry name" value="KH"/>
    <property type="match status" value="15"/>
</dbReference>
<dbReference type="EMBL" id="IACF01000364">
    <property type="protein sequence ID" value="LAB66147.1"/>
    <property type="molecule type" value="mRNA"/>
</dbReference>
<feature type="domain" description="K Homology" evidence="8">
    <location>
        <begin position="1159"/>
        <end position="1227"/>
    </location>
</feature>
<feature type="domain" description="K Homology" evidence="8">
    <location>
        <begin position="555"/>
        <end position="624"/>
    </location>
</feature>
<dbReference type="GO" id="GO:0010468">
    <property type="term" value="P:regulation of gene expression"/>
    <property type="evidence" value="ECO:0007669"/>
    <property type="project" value="UniProtKB-ARBA"/>
</dbReference>
<feature type="domain" description="K Homology" evidence="8">
    <location>
        <begin position="124"/>
        <end position="199"/>
    </location>
</feature>
<feature type="domain" description="K Homology" evidence="8">
    <location>
        <begin position="1008"/>
        <end position="1074"/>
    </location>
</feature>
<protein>
    <submittedName>
        <fullName evidence="9">Vigilin</fullName>
    </submittedName>
</protein>
<comment type="subcellular location">
    <subcellularLocation>
        <location evidence="1">Cytoplasm</location>
    </subcellularLocation>
</comment>
<feature type="domain" description="K Homology" evidence="8">
    <location>
        <begin position="848"/>
        <end position="917"/>
    </location>
</feature>
<feature type="domain" description="K Homology" evidence="8">
    <location>
        <begin position="345"/>
        <end position="413"/>
    </location>
</feature>
<dbReference type="CDD" id="cd22417">
    <property type="entry name" value="KH-I_Vigilin_rpt14"/>
    <property type="match status" value="1"/>
</dbReference>
<dbReference type="Pfam" id="PF00013">
    <property type="entry name" value="KH_1"/>
    <property type="match status" value="14"/>
</dbReference>
<dbReference type="CDD" id="cd02394">
    <property type="entry name" value="KH-I_Vigilin_rpt6"/>
    <property type="match status" value="1"/>
</dbReference>
<dbReference type="CDD" id="cd22412">
    <property type="entry name" value="KH-I_Vigilin_rpt9"/>
    <property type="match status" value="1"/>
</dbReference>
<feature type="domain" description="K Homology" evidence="8">
    <location>
        <begin position="775"/>
        <end position="844"/>
    </location>
</feature>
<dbReference type="Pfam" id="PF24668">
    <property type="entry name" value="KH_Vigilin"/>
    <property type="match status" value="1"/>
</dbReference>
<keyword evidence="6" id="KW-0175">Coiled coil</keyword>
<feature type="region of interest" description="Disordered" evidence="7">
    <location>
        <begin position="88"/>
        <end position="111"/>
    </location>
</feature>
<evidence type="ECO:0000256" key="6">
    <source>
        <dbReference type="SAM" id="Coils"/>
    </source>
</evidence>
<dbReference type="InterPro" id="IPR004087">
    <property type="entry name" value="KH_dom"/>
</dbReference>
<dbReference type="CDD" id="cd22407">
    <property type="entry name" value="KH-I_Vigilin_rpt3"/>
    <property type="match status" value="1"/>
</dbReference>
<keyword evidence="3" id="KW-0677">Repeat</keyword>
<dbReference type="FunFam" id="3.30.1370.10:FF:000018">
    <property type="entry name" value="vigilin isoform X1"/>
    <property type="match status" value="1"/>
</dbReference>
<dbReference type="CDD" id="cd22416">
    <property type="entry name" value="KH-I_Vigilin_rpt13"/>
    <property type="match status" value="1"/>
</dbReference>
<feature type="domain" description="K Homology" evidence="8">
    <location>
        <begin position="921"/>
        <end position="1007"/>
    </location>
</feature>
<proteinExistence type="evidence at transcript level"/>
<dbReference type="CDD" id="cd22411">
    <property type="entry name" value="KH-I_Vigilin_rpt8"/>
    <property type="match status" value="1"/>
</dbReference>
<dbReference type="CDD" id="cd22410">
    <property type="entry name" value="KH-I_Vigilin_rpt7"/>
    <property type="match status" value="1"/>
</dbReference>
<feature type="domain" description="K Homology" evidence="8">
    <location>
        <begin position="272"/>
        <end position="340"/>
    </location>
</feature>
<keyword evidence="4 5" id="KW-0694">RNA-binding</keyword>
<reference evidence="9" key="2">
    <citation type="journal article" date="2018" name="Biosci. Biotechnol. Biochem.">
        <title>Polysaccharide hydrolase of the hadal zone amphipods Hirondellea gigas.</title>
        <authorList>
            <person name="Kobayashi H."/>
            <person name="Nagahama T."/>
            <person name="Arai W."/>
            <person name="Sasagawa Y."/>
            <person name="Umeda M."/>
            <person name="Hayashi T."/>
            <person name="Nikaido I."/>
            <person name="Watanabe H."/>
            <person name="Oguri K."/>
            <person name="Kitazato H."/>
            <person name="Fujioka K."/>
            <person name="Kido Y."/>
            <person name="Takami H."/>
        </authorList>
    </citation>
    <scope>NUCLEOTIDE SEQUENCE</scope>
    <source>
        <tissue evidence="9">Whole body</tissue>
    </source>
</reference>
<evidence type="ECO:0000256" key="3">
    <source>
        <dbReference type="ARBA" id="ARBA00022737"/>
    </source>
</evidence>
<dbReference type="CDD" id="cd22408">
    <property type="entry name" value="KH-I_Vigilin_rpt4"/>
    <property type="match status" value="1"/>
</dbReference>
<reference evidence="10" key="1">
    <citation type="submission" date="2017-11" db="EMBL/GenBank/DDBJ databases">
        <title>The sensing device of the deep-sea amphipod.</title>
        <authorList>
            <person name="Kobayashi H."/>
            <person name="Nagahama T."/>
            <person name="Arai W."/>
            <person name="Sasagawa Y."/>
            <person name="Umeda M."/>
            <person name="Hayashi T."/>
            <person name="Nikaido I."/>
            <person name="Watanabe H."/>
            <person name="Oguri K."/>
            <person name="Kitazato H."/>
            <person name="Fujioka K."/>
            <person name="Kido Y."/>
            <person name="Takami H."/>
        </authorList>
    </citation>
    <scope>NUCLEOTIDE SEQUENCE</scope>
    <source>
        <tissue evidence="10">Whole body</tissue>
    </source>
</reference>
<evidence type="ECO:0000259" key="8">
    <source>
        <dbReference type="SMART" id="SM00322"/>
    </source>
</evidence>
<evidence type="ECO:0000256" key="5">
    <source>
        <dbReference type="PROSITE-ProRule" id="PRU00117"/>
    </source>
</evidence>
<organism evidence="9">
    <name type="scientific">Hirondellea gigas</name>
    <dbReference type="NCBI Taxonomy" id="1518452"/>
    <lineage>
        <taxon>Eukaryota</taxon>
        <taxon>Metazoa</taxon>
        <taxon>Ecdysozoa</taxon>
        <taxon>Arthropoda</taxon>
        <taxon>Crustacea</taxon>
        <taxon>Multicrustacea</taxon>
        <taxon>Malacostraca</taxon>
        <taxon>Eumalacostraca</taxon>
        <taxon>Peracarida</taxon>
        <taxon>Amphipoda</taxon>
        <taxon>Amphilochidea</taxon>
        <taxon>Lysianassida</taxon>
        <taxon>Lysianassidira</taxon>
        <taxon>Lysianassoidea</taxon>
        <taxon>Lysianassidae</taxon>
        <taxon>Hirondellea</taxon>
    </lineage>
</organism>
<dbReference type="SUPFAM" id="SSF54791">
    <property type="entry name" value="Eukaryotic type KH-domain (KH-domain type I)"/>
    <property type="match status" value="13"/>
</dbReference>
<dbReference type="EMBL" id="IACT01000036">
    <property type="protein sequence ID" value="LAC19492.1"/>
    <property type="molecule type" value="mRNA"/>
</dbReference>
<dbReference type="GO" id="GO:0003729">
    <property type="term" value="F:mRNA binding"/>
    <property type="evidence" value="ECO:0007669"/>
    <property type="project" value="TreeGrafter"/>
</dbReference>
<feature type="domain" description="K Homology" evidence="8">
    <location>
        <begin position="629"/>
        <end position="697"/>
    </location>
</feature>
<dbReference type="CDD" id="cd22405">
    <property type="entry name" value="KH-I_Vigilin_rpt1"/>
    <property type="match status" value="1"/>
</dbReference>
<keyword evidence="2" id="KW-0963">Cytoplasm</keyword>
<dbReference type="CDD" id="cd22413">
    <property type="entry name" value="KH-I_Vigilin_rpt10"/>
    <property type="match status" value="1"/>
</dbReference>
<sequence>MDQTRMQQTVMDLHEDVACSALQPPLESVAVTADNTTAPPAPLVDATAALSLTDDATAAAAPPPAAAAAAPVVAAPTYDELFPALGPGLTPSGVQNPSTATTADSGGWSAAARNSNDAMRIQTSVITQVFHVRQEERAKIDGGNQFGESASSSICTDITKRTNAHIEISSAKDHSLTFLVTGKPDAVAKARKLVLEKFLAQNRTTINIPKEHHKFLLGKKGKKLQELELNTSTKIQVPGVNDPSDQVTIVGTKDCIEKALHEIRIVSDEQSKQANEVVDILKKYHPFVCGGNNSIINKMMAAYGVRINVPPISVMKDEISVTGDKEGVLKVKEFIIKTQKELERNSQTVCVEVPKLQHKYIIGQKGCNISEILDQHGVSVEMPPQDSDSITITLRGPQSKLGGALTMVYDMANSMVQSEVNAPAWLHRYIIGRKGANINKITAEFPLVHVEFTDKGESIKLEGPRDDVEKARDNLETMIAEMLSRLKQDQITVDSKYHKHIIGKSGANINRIRQDTNVIINIEPNGSDIIRLEGRPEDVAQVKKELLELVHKLENEKERELVIEHRLHRNIIGQRGERIREIKDQFNQVQISLPDPGQKSDLVKVRGPKEDVDACCKYLQKMVKELMETNYQIKVAIFKEFLKFIIGKSGANINKIRSETDTRIELSTNDQNNDEILIIGRKENCEKAKERIQQIQDELANIIDVVIIVPAKFHTSIIGQRGRLIRSISEECGGVHIKFPPPDKKSDKVTIRGPKEDVYKAKSILVELSNERQLSSCLGEVRCKVQHHKFLIGKNGATIRKLRDLTGARIIFPTDKDDDKEIITIIGKEDQVAKARTSLEATIRELDHIVEGFVTVPMKHHMHFIQRRGDVIRQIGDMFGGVNISFPRNGQNSDQVTLKGGAECVAGAKGRILEIVSELDCQISMDVVIPQRQHRTVMGPRGSCIQNIIATHNVEIKFPERATAEEAQRRDEEPYNEGEIRACDIVRLRGSPENCEAAKTALLDLLPITREMTVPFKFHRYVIGQRGQSVRALMTTHDVNIQIPPAANQSDIIKILGLSMNVEGAYQALEEQVGKLEAEELDRQARSYYITINVDPEYHPKIIGRKGAVVSKIRDKHGVNIQFPQKTDEDPTAITITGYEKNCEEAKESIMAITGDLASQIKMSFDIDNRVHARLIGQRGRAIRKVMDDYKVSISFPRSDDTPDLVTISGAEANVNECKEHLLNLAEEYMQDILDREDMNYYAAGRPPPLQFGAFDVSAGDAPPAPDVAVEGQQREGETQQPAEIKWGGVEESSTAVPLVKQAKLTQNGNAHLSNGALSNKQGFVMTGAPWAQEAPNMNSSEDFPSMGASPSAPVVSPWGPKR</sequence>
<feature type="compositionally biased region" description="Polar residues" evidence="7">
    <location>
        <begin position="92"/>
        <end position="104"/>
    </location>
</feature>
<dbReference type="CDD" id="cd22409">
    <property type="entry name" value="KH-I_Vigilin_rpt5"/>
    <property type="match status" value="1"/>
</dbReference>
<dbReference type="Gene3D" id="3.30.1370.10">
    <property type="entry name" value="K Homology domain, type 1"/>
    <property type="match status" value="15"/>
</dbReference>
<feature type="domain" description="K Homology" evidence="8">
    <location>
        <begin position="701"/>
        <end position="770"/>
    </location>
</feature>
<evidence type="ECO:0000313" key="10">
    <source>
        <dbReference type="EMBL" id="LAC19492.1"/>
    </source>
</evidence>
<evidence type="ECO:0000256" key="1">
    <source>
        <dbReference type="ARBA" id="ARBA00004496"/>
    </source>
</evidence>
<feature type="domain" description="K Homology" evidence="8">
    <location>
        <begin position="485"/>
        <end position="551"/>
    </location>
</feature>
<feature type="coiled-coil region" evidence="6">
    <location>
        <begin position="678"/>
        <end position="705"/>
    </location>
</feature>
<dbReference type="PANTHER" id="PTHR10627">
    <property type="entry name" value="SCP160"/>
    <property type="match status" value="1"/>
</dbReference>
<dbReference type="InterPro" id="IPR004088">
    <property type="entry name" value="KH_dom_type_1"/>
</dbReference>
<evidence type="ECO:0000256" key="2">
    <source>
        <dbReference type="ARBA" id="ARBA00022490"/>
    </source>
</evidence>
<feature type="domain" description="K Homology" evidence="8">
    <location>
        <begin position="200"/>
        <end position="268"/>
    </location>
</feature>
<evidence type="ECO:0000256" key="7">
    <source>
        <dbReference type="SAM" id="MobiDB-lite"/>
    </source>
</evidence>
<feature type="domain" description="K Homology" evidence="8">
    <location>
        <begin position="414"/>
        <end position="480"/>
    </location>
</feature>
<accession>A0A2P2HWJ6</accession>
<dbReference type="PANTHER" id="PTHR10627:SF31">
    <property type="entry name" value="DODECA-SATELLITE-BINDING PROTEIN 1, ISOFORM A"/>
    <property type="match status" value="1"/>
</dbReference>
<name>A0A2P2HWJ6_9CRUS</name>
<dbReference type="PROSITE" id="PS50084">
    <property type="entry name" value="KH_TYPE_1"/>
    <property type="match status" value="14"/>
</dbReference>
<evidence type="ECO:0000313" key="9">
    <source>
        <dbReference type="EMBL" id="LAB66147.1"/>
    </source>
</evidence>
<feature type="region of interest" description="Disordered" evidence="7">
    <location>
        <begin position="1328"/>
        <end position="1363"/>
    </location>
</feature>
<dbReference type="CDD" id="cd22418">
    <property type="entry name" value="KH-I_Vigilin_rpt15"/>
    <property type="match status" value="1"/>
</dbReference>
<dbReference type="InterPro" id="IPR057778">
    <property type="entry name" value="KH_Vigilin_N"/>
</dbReference>
<evidence type="ECO:0000256" key="4">
    <source>
        <dbReference type="ARBA" id="ARBA00022884"/>
    </source>
</evidence>
<feature type="domain" description="K Homology" evidence="8">
    <location>
        <begin position="1086"/>
        <end position="1155"/>
    </location>
</feature>
<dbReference type="InterPro" id="IPR036612">
    <property type="entry name" value="KH_dom_type_1_sf"/>
</dbReference>